<protein>
    <recommendedName>
        <fullName evidence="4">Secreted protein</fullName>
    </recommendedName>
</protein>
<proteinExistence type="predicted"/>
<keyword evidence="1" id="KW-0732">Signal</keyword>
<feature type="signal peptide" evidence="1">
    <location>
        <begin position="1"/>
        <end position="19"/>
    </location>
</feature>
<evidence type="ECO:0000313" key="3">
    <source>
        <dbReference type="Proteomes" id="UP001279734"/>
    </source>
</evidence>
<evidence type="ECO:0008006" key="4">
    <source>
        <dbReference type="Google" id="ProtNLM"/>
    </source>
</evidence>
<gene>
    <name evidence="2" type="ORF">Nepgr_011546</name>
</gene>
<dbReference type="Proteomes" id="UP001279734">
    <property type="component" value="Unassembled WGS sequence"/>
</dbReference>
<dbReference type="AlphaFoldDB" id="A0AAD3XMF0"/>
<comment type="caution">
    <text evidence="2">The sequence shown here is derived from an EMBL/GenBank/DDBJ whole genome shotgun (WGS) entry which is preliminary data.</text>
</comment>
<sequence length="126" mass="14124">MLLFRSIVAASLVIPHSMACILEAPSECGSNRNIFSCPGSTWWVPFKKRRTIRNVLVVSWFLLRAKHSSDYCGVVDGMNYAESTSDDRLMSRGEVGATANMLKEEKLFKSRTGYHLFGDSDDAALW</sequence>
<dbReference type="EMBL" id="BSYO01000009">
    <property type="protein sequence ID" value="GMH09705.1"/>
    <property type="molecule type" value="Genomic_DNA"/>
</dbReference>
<accession>A0AAD3XMF0</accession>
<feature type="chain" id="PRO_5042234445" description="Secreted protein" evidence="1">
    <location>
        <begin position="20"/>
        <end position="126"/>
    </location>
</feature>
<name>A0AAD3XMF0_NEPGR</name>
<evidence type="ECO:0000313" key="2">
    <source>
        <dbReference type="EMBL" id="GMH09705.1"/>
    </source>
</evidence>
<reference evidence="2" key="1">
    <citation type="submission" date="2023-05" db="EMBL/GenBank/DDBJ databases">
        <title>Nepenthes gracilis genome sequencing.</title>
        <authorList>
            <person name="Fukushima K."/>
        </authorList>
    </citation>
    <scope>NUCLEOTIDE SEQUENCE</scope>
    <source>
        <strain evidence="2">SING2019-196</strain>
    </source>
</reference>
<evidence type="ECO:0000256" key="1">
    <source>
        <dbReference type="SAM" id="SignalP"/>
    </source>
</evidence>
<organism evidence="2 3">
    <name type="scientific">Nepenthes gracilis</name>
    <name type="common">Slender pitcher plant</name>
    <dbReference type="NCBI Taxonomy" id="150966"/>
    <lineage>
        <taxon>Eukaryota</taxon>
        <taxon>Viridiplantae</taxon>
        <taxon>Streptophyta</taxon>
        <taxon>Embryophyta</taxon>
        <taxon>Tracheophyta</taxon>
        <taxon>Spermatophyta</taxon>
        <taxon>Magnoliopsida</taxon>
        <taxon>eudicotyledons</taxon>
        <taxon>Gunneridae</taxon>
        <taxon>Pentapetalae</taxon>
        <taxon>Caryophyllales</taxon>
        <taxon>Nepenthaceae</taxon>
        <taxon>Nepenthes</taxon>
    </lineage>
</organism>
<keyword evidence="3" id="KW-1185">Reference proteome</keyword>